<evidence type="ECO:0000313" key="3">
    <source>
        <dbReference type="Proteomes" id="UP000077266"/>
    </source>
</evidence>
<dbReference type="AlphaFoldDB" id="A0A165M608"/>
<dbReference type="InParanoid" id="A0A165M608"/>
<dbReference type="Pfam" id="PF24840">
    <property type="entry name" value="NTF2_SigF"/>
    <property type="match status" value="1"/>
</dbReference>
<dbReference type="PANTHER" id="PTHR35393:SF1">
    <property type="entry name" value="SNOAL-LIKE DOMAIN-CONTAINING PROTEIN"/>
    <property type="match status" value="1"/>
</dbReference>
<dbReference type="InterPro" id="IPR032710">
    <property type="entry name" value="NTF2-like_dom_sf"/>
</dbReference>
<dbReference type="InterPro" id="IPR057514">
    <property type="entry name" value="NTF2_SigF"/>
</dbReference>
<dbReference type="Proteomes" id="UP000077266">
    <property type="component" value="Unassembled WGS sequence"/>
</dbReference>
<proteinExistence type="predicted"/>
<dbReference type="Gene3D" id="3.10.450.50">
    <property type="match status" value="1"/>
</dbReference>
<evidence type="ECO:0000259" key="1">
    <source>
        <dbReference type="Pfam" id="PF24840"/>
    </source>
</evidence>
<protein>
    <recommendedName>
        <fullName evidence="1">SigF-like NTF2-like domain-containing protein</fullName>
    </recommendedName>
</protein>
<dbReference type="SUPFAM" id="SSF54427">
    <property type="entry name" value="NTF2-like"/>
    <property type="match status" value="1"/>
</dbReference>
<name>A0A165M608_EXIGL</name>
<reference evidence="2 3" key="1">
    <citation type="journal article" date="2016" name="Mol. Biol. Evol.">
        <title>Comparative Genomics of Early-Diverging Mushroom-Forming Fungi Provides Insights into the Origins of Lignocellulose Decay Capabilities.</title>
        <authorList>
            <person name="Nagy L.G."/>
            <person name="Riley R."/>
            <person name="Tritt A."/>
            <person name="Adam C."/>
            <person name="Daum C."/>
            <person name="Floudas D."/>
            <person name="Sun H."/>
            <person name="Yadav J.S."/>
            <person name="Pangilinan J."/>
            <person name="Larsson K.H."/>
            <person name="Matsuura K."/>
            <person name="Barry K."/>
            <person name="Labutti K."/>
            <person name="Kuo R."/>
            <person name="Ohm R.A."/>
            <person name="Bhattacharya S.S."/>
            <person name="Shirouzu T."/>
            <person name="Yoshinaga Y."/>
            <person name="Martin F.M."/>
            <person name="Grigoriev I.V."/>
            <person name="Hibbett D.S."/>
        </authorList>
    </citation>
    <scope>NUCLEOTIDE SEQUENCE [LARGE SCALE GENOMIC DNA]</scope>
    <source>
        <strain evidence="2 3">HHB12029</strain>
    </source>
</reference>
<gene>
    <name evidence="2" type="ORF">EXIGLDRAFT_287273</name>
</gene>
<accession>A0A165M608</accession>
<feature type="domain" description="SigF-like NTF2-like" evidence="1">
    <location>
        <begin position="1"/>
        <end position="171"/>
    </location>
</feature>
<organism evidence="2 3">
    <name type="scientific">Exidia glandulosa HHB12029</name>
    <dbReference type="NCBI Taxonomy" id="1314781"/>
    <lineage>
        <taxon>Eukaryota</taxon>
        <taxon>Fungi</taxon>
        <taxon>Dikarya</taxon>
        <taxon>Basidiomycota</taxon>
        <taxon>Agaricomycotina</taxon>
        <taxon>Agaricomycetes</taxon>
        <taxon>Auriculariales</taxon>
        <taxon>Exidiaceae</taxon>
        <taxon>Exidia</taxon>
    </lineage>
</organism>
<dbReference type="PANTHER" id="PTHR35393">
    <property type="entry name" value="CHROMOSOME 1, WHOLE GENOME SHOTGUN SEQUENCE"/>
    <property type="match status" value="1"/>
</dbReference>
<keyword evidence="3" id="KW-1185">Reference proteome</keyword>
<evidence type="ECO:0000313" key="2">
    <source>
        <dbReference type="EMBL" id="KZV98816.1"/>
    </source>
</evidence>
<dbReference type="EMBL" id="KV425915">
    <property type="protein sequence ID" value="KZV98816.1"/>
    <property type="molecule type" value="Genomic_DNA"/>
</dbReference>
<dbReference type="STRING" id="1314781.A0A165M608"/>
<sequence>MEVPFYDIESVVLRCTAASPNNPDSQREAIEKYYTADCEFNHPLATVLSGQSSRDTVLRVYQWYRIMSPTLELTIDERVMDEARNIIYLQVTQTFHIRWSPFKPKPARLLVKIHLVQDGQLWFIKRQEDFYQPEDLLYLTLPPLAHVVHFLKRAAGIACTVNAIAFQSLGFWRTDRDKDD</sequence>
<dbReference type="OrthoDB" id="2344312at2759"/>